<keyword evidence="2" id="KW-0732">Signal</keyword>
<dbReference type="NCBIfam" id="NF045726">
    <property type="entry name" value="XXplasma_LP"/>
    <property type="match status" value="1"/>
</dbReference>
<dbReference type="RefSeq" id="WP_134110214.1">
    <property type="nucleotide sequence ID" value="NZ_SOCN01000001.1"/>
</dbReference>
<dbReference type="Proteomes" id="UP000295757">
    <property type="component" value="Unassembled WGS sequence"/>
</dbReference>
<accession>A0A4R7UE25</accession>
<dbReference type="InterPro" id="IPR054816">
    <property type="entry name" value="Lipoprotein_mollicutes-type_CS"/>
</dbReference>
<name>A0A4R7UE25_9BACT</name>
<reference evidence="3 4" key="1">
    <citation type="submission" date="2019-03" db="EMBL/GenBank/DDBJ databases">
        <title>Genomic Encyclopedia of Archaeal and Bacterial Type Strains, Phase II (KMG-II): from individual species to whole genera.</title>
        <authorList>
            <person name="Goeker M."/>
        </authorList>
    </citation>
    <scope>NUCLEOTIDE SEQUENCE [LARGE SCALE GENOMIC DNA]</scope>
    <source>
        <strain evidence="3 4">ATCC 35214</strain>
    </source>
</reference>
<dbReference type="PROSITE" id="PS51257">
    <property type="entry name" value="PROKAR_LIPOPROTEIN"/>
    <property type="match status" value="1"/>
</dbReference>
<organism evidence="3 4">
    <name type="scientific">Mycoplasmopsis mustelae</name>
    <dbReference type="NCBI Taxonomy" id="171289"/>
    <lineage>
        <taxon>Bacteria</taxon>
        <taxon>Bacillati</taxon>
        <taxon>Mycoplasmatota</taxon>
        <taxon>Mycoplasmoidales</taxon>
        <taxon>Metamycoplasmataceae</taxon>
        <taxon>Mycoplasmopsis</taxon>
    </lineage>
</organism>
<evidence type="ECO:0008006" key="5">
    <source>
        <dbReference type="Google" id="ProtNLM"/>
    </source>
</evidence>
<evidence type="ECO:0000256" key="2">
    <source>
        <dbReference type="SAM" id="SignalP"/>
    </source>
</evidence>
<dbReference type="AlphaFoldDB" id="A0A4R7UE25"/>
<evidence type="ECO:0000256" key="1">
    <source>
        <dbReference type="SAM" id="MobiDB-lite"/>
    </source>
</evidence>
<proteinExistence type="predicted"/>
<evidence type="ECO:0000313" key="3">
    <source>
        <dbReference type="EMBL" id="TDV24181.1"/>
    </source>
</evidence>
<evidence type="ECO:0000313" key="4">
    <source>
        <dbReference type="Proteomes" id="UP000295757"/>
    </source>
</evidence>
<dbReference type="OrthoDB" id="398236at2"/>
<feature type="signal peptide" evidence="2">
    <location>
        <begin position="1"/>
        <end position="25"/>
    </location>
</feature>
<protein>
    <recommendedName>
        <fullName evidence="5">Lipoprotein</fullName>
    </recommendedName>
</protein>
<feature type="compositionally biased region" description="Low complexity" evidence="1">
    <location>
        <begin position="355"/>
        <end position="385"/>
    </location>
</feature>
<keyword evidence="4" id="KW-1185">Reference proteome</keyword>
<dbReference type="EMBL" id="SOCN01000001">
    <property type="protein sequence ID" value="TDV24181.1"/>
    <property type="molecule type" value="Genomic_DNA"/>
</dbReference>
<feature type="chain" id="PRO_5020921915" description="Lipoprotein" evidence="2">
    <location>
        <begin position="26"/>
        <end position="385"/>
    </location>
</feature>
<comment type="caution">
    <text evidence="3">The sequence shown here is derived from an EMBL/GenBank/DDBJ whole genome shotgun (WGS) entry which is preliminary data.</text>
</comment>
<gene>
    <name evidence="3" type="ORF">BCF59_0130</name>
</gene>
<feature type="region of interest" description="Disordered" evidence="1">
    <location>
        <begin position="342"/>
        <end position="385"/>
    </location>
</feature>
<sequence>MKTKKKLWFFISSTLSLATATSVAAACGNQQTNTNKNVKTNDEVVKLVSKAQVTTKVDLAANGINLKNSVGTRTFLYPAATAENYMHSDGSFTFGLHEKPLTNATGEWTAFAIKVKEQNDNTPVEPLSIKKATATADTTKDPLKHEPRLFFTFDATHNNALDVDSFYTFEFYKNDGSERIVYSNENIQNKKNIFSTKILNDQTIDPTKYGVQANTAAVQKIEFLHPAARDENYLAKSDGSFTFGLHAQPLVGVTGEWVAIATEVRGLDDNTLKPNGQIVKAEATADETQDPTKSGEYRLFFTFDATNKNALNKDSFYTFTFFKKDGSQKIVYSEANIKGSKNTFSTKPIDKAQKVKPTPKTVQPTNTPKTTNQPTTTTQPSTPAA</sequence>